<comment type="caution">
    <text evidence="2">The sequence shown here is derived from an EMBL/GenBank/DDBJ whole genome shotgun (WGS) entry which is preliminary data.</text>
</comment>
<dbReference type="Proteomes" id="UP000585474">
    <property type="component" value="Unassembled WGS sequence"/>
</dbReference>
<evidence type="ECO:0000313" key="3">
    <source>
        <dbReference type="Proteomes" id="UP000585474"/>
    </source>
</evidence>
<feature type="compositionally biased region" description="Polar residues" evidence="1">
    <location>
        <begin position="14"/>
        <end position="24"/>
    </location>
</feature>
<keyword evidence="3" id="KW-1185">Reference proteome</keyword>
<evidence type="ECO:0000313" key="2">
    <source>
        <dbReference type="EMBL" id="GFY80465.1"/>
    </source>
</evidence>
<dbReference type="EMBL" id="BJWL01000001">
    <property type="protein sequence ID" value="GFY80465.1"/>
    <property type="molecule type" value="Genomic_DNA"/>
</dbReference>
<feature type="region of interest" description="Disordered" evidence="1">
    <location>
        <begin position="14"/>
        <end position="35"/>
    </location>
</feature>
<dbReference type="AlphaFoldDB" id="A0A7J0E1T8"/>
<feature type="region of interest" description="Disordered" evidence="1">
    <location>
        <begin position="165"/>
        <end position="202"/>
    </location>
</feature>
<gene>
    <name evidence="2" type="ORF">Acr_01g0002740</name>
</gene>
<accession>A0A7J0E1T8</accession>
<feature type="compositionally biased region" description="Basic and acidic residues" evidence="1">
    <location>
        <begin position="175"/>
        <end position="191"/>
    </location>
</feature>
<reference evidence="2 3" key="1">
    <citation type="submission" date="2019-07" db="EMBL/GenBank/DDBJ databases">
        <title>De Novo Assembly of kiwifruit Actinidia rufa.</title>
        <authorList>
            <person name="Sugita-Konishi S."/>
            <person name="Sato K."/>
            <person name="Mori E."/>
            <person name="Abe Y."/>
            <person name="Kisaki G."/>
            <person name="Hamano K."/>
            <person name="Suezawa K."/>
            <person name="Otani M."/>
            <person name="Fukuda T."/>
            <person name="Manabe T."/>
            <person name="Gomi K."/>
            <person name="Tabuchi M."/>
            <person name="Akimitsu K."/>
            <person name="Kataoka I."/>
        </authorList>
    </citation>
    <scope>NUCLEOTIDE SEQUENCE [LARGE SCALE GENOMIC DNA]</scope>
    <source>
        <strain evidence="3">cv. Fuchu</strain>
    </source>
</reference>
<organism evidence="2 3">
    <name type="scientific">Actinidia rufa</name>
    <dbReference type="NCBI Taxonomy" id="165716"/>
    <lineage>
        <taxon>Eukaryota</taxon>
        <taxon>Viridiplantae</taxon>
        <taxon>Streptophyta</taxon>
        <taxon>Embryophyta</taxon>
        <taxon>Tracheophyta</taxon>
        <taxon>Spermatophyta</taxon>
        <taxon>Magnoliopsida</taxon>
        <taxon>eudicotyledons</taxon>
        <taxon>Gunneridae</taxon>
        <taxon>Pentapetalae</taxon>
        <taxon>asterids</taxon>
        <taxon>Ericales</taxon>
        <taxon>Actinidiaceae</taxon>
        <taxon>Actinidia</taxon>
    </lineage>
</organism>
<sequence>MVNSELPILALSQASQPTPASISSHGEEQRQDVGLEDMEEPRSRIFLPSRCQSLSTPTVEEEVQGWLKTFLWILEDDQAVASIKKVLALVLGQLGMTIDRSLHKVKLSVLTNTVRLENPSRIFPIDRLEQKWRKFEMRVSALDQLHNLTVGHQEVNSENRIRDRTAVSWRGAPHMSERELKRKTTERRPGEMYENNHTSLHSACPTVSLDGLSGCQMGSWLSEPIHIESRRNQGTSGPSQLRE</sequence>
<name>A0A7J0E1T8_9ERIC</name>
<proteinExistence type="predicted"/>
<evidence type="ECO:0000256" key="1">
    <source>
        <dbReference type="SAM" id="MobiDB-lite"/>
    </source>
</evidence>
<protein>
    <submittedName>
        <fullName evidence="2">Uncharacterized protein</fullName>
    </submittedName>
</protein>